<sequence>MGIKSQQLKNFLCFPLFPAERLIPQAFNCHRDRLRQSKQGLPVVRARCNSGCGVVENEERRARVRTWSEAHGDRAWRR</sequence>
<organism evidence="1 2">
    <name type="scientific">Gossypium tomentosum</name>
    <name type="common">Hawaiian cotton</name>
    <name type="synonym">Gossypium sandvicense</name>
    <dbReference type="NCBI Taxonomy" id="34277"/>
    <lineage>
        <taxon>Eukaryota</taxon>
        <taxon>Viridiplantae</taxon>
        <taxon>Streptophyta</taxon>
        <taxon>Embryophyta</taxon>
        <taxon>Tracheophyta</taxon>
        <taxon>Spermatophyta</taxon>
        <taxon>Magnoliopsida</taxon>
        <taxon>eudicotyledons</taxon>
        <taxon>Gunneridae</taxon>
        <taxon>Pentapetalae</taxon>
        <taxon>rosids</taxon>
        <taxon>malvids</taxon>
        <taxon>Malvales</taxon>
        <taxon>Malvaceae</taxon>
        <taxon>Malvoideae</taxon>
        <taxon>Gossypium</taxon>
    </lineage>
</organism>
<dbReference type="AlphaFoldDB" id="A0A5D2P121"/>
<keyword evidence="2" id="KW-1185">Reference proteome</keyword>
<gene>
    <name evidence="1" type="ORF">ES332_A09G111800v1</name>
</gene>
<accession>A0A5D2P121</accession>
<proteinExistence type="predicted"/>
<reference evidence="1 2" key="1">
    <citation type="submission" date="2019-07" db="EMBL/GenBank/DDBJ databases">
        <title>WGS assembly of Gossypium tomentosum.</title>
        <authorList>
            <person name="Chen Z.J."/>
            <person name="Sreedasyam A."/>
            <person name="Ando A."/>
            <person name="Song Q."/>
            <person name="De L."/>
            <person name="Hulse-Kemp A."/>
            <person name="Ding M."/>
            <person name="Ye W."/>
            <person name="Kirkbride R."/>
            <person name="Jenkins J."/>
            <person name="Plott C."/>
            <person name="Lovell J."/>
            <person name="Lin Y.-M."/>
            <person name="Vaughn R."/>
            <person name="Liu B."/>
            <person name="Li W."/>
            <person name="Simpson S."/>
            <person name="Scheffler B."/>
            <person name="Saski C."/>
            <person name="Grover C."/>
            <person name="Hu G."/>
            <person name="Conover J."/>
            <person name="Carlson J."/>
            <person name="Shu S."/>
            <person name="Boston L."/>
            <person name="Williams M."/>
            <person name="Peterson D."/>
            <person name="Mcgee K."/>
            <person name="Jones D."/>
            <person name="Wendel J."/>
            <person name="Stelly D."/>
            <person name="Grimwood J."/>
            <person name="Schmutz J."/>
        </authorList>
    </citation>
    <scope>NUCLEOTIDE SEQUENCE [LARGE SCALE GENOMIC DNA]</scope>
    <source>
        <strain evidence="1">7179.01</strain>
    </source>
</reference>
<protein>
    <submittedName>
        <fullName evidence="1">Uncharacterized protein</fullName>
    </submittedName>
</protein>
<evidence type="ECO:0000313" key="2">
    <source>
        <dbReference type="Proteomes" id="UP000322667"/>
    </source>
</evidence>
<name>A0A5D2P121_GOSTO</name>
<dbReference type="Proteomes" id="UP000322667">
    <property type="component" value="Chromosome A09"/>
</dbReference>
<evidence type="ECO:0000313" key="1">
    <source>
        <dbReference type="EMBL" id="TYI10021.1"/>
    </source>
</evidence>
<dbReference type="EMBL" id="CM017618">
    <property type="protein sequence ID" value="TYI10021.1"/>
    <property type="molecule type" value="Genomic_DNA"/>
</dbReference>